<keyword evidence="2" id="KW-0812">Transmembrane</keyword>
<reference evidence="4 5" key="1">
    <citation type="submission" date="2015-04" db="EMBL/GenBank/DDBJ databases">
        <title>The complete genome sequence of the rumen methanogen Methanobrevibacter millerae SM9.</title>
        <authorList>
            <person name="Leahy S.C."/>
            <person name="Kelly W.J."/>
            <person name="Pacheco D.M."/>
            <person name="Li D."/>
            <person name="Altermann E."/>
            <person name="Attwood G.T."/>
        </authorList>
    </citation>
    <scope>NUCLEOTIDE SEQUENCE [LARGE SCALE GENOMIC DNA]</scope>
    <source>
        <strain evidence="4 5">SM9</strain>
    </source>
</reference>
<dbReference type="OrthoDB" id="78435at2157"/>
<keyword evidence="2" id="KW-1133">Transmembrane helix</keyword>
<keyword evidence="5" id="KW-1185">Reference proteome</keyword>
<keyword evidence="2" id="KW-0472">Membrane</keyword>
<dbReference type="InterPro" id="IPR011050">
    <property type="entry name" value="Pectin_lyase_fold/virulence"/>
</dbReference>
<protein>
    <submittedName>
        <fullName evidence="4">Adhesin-like protein</fullName>
    </submittedName>
</protein>
<feature type="compositionally biased region" description="Low complexity" evidence="1">
    <location>
        <begin position="536"/>
        <end position="559"/>
    </location>
</feature>
<dbReference type="InterPro" id="IPR012334">
    <property type="entry name" value="Pectin_lyas_fold"/>
</dbReference>
<sequence length="607" mass="66112">MNIKKVNIVFKFFIICLFALFLVSTVSANYEVVNTNFSDGNSYIVTSDLSNDEIQSMFDNANNGDTFQFTSKDYDNISLIVNKQLNLLSSKNSTINVASSLSENAKSLGIGNTFGFYFTQNSSGSILSGFNIIATSADYAVVLDKSSNTIIENNIISEALNNVLVRNVSDVQIKNNYIHNASKNSIQVQDINNILIFNNTVCFNGRSGIETSNMINSLISWNEVYSNEFNGISIYNESFNNNVSYNHVYENTNGIYLNAHSLGDKFLYNTLEYNRMDPDSELGGFETGNGFLFGEEFESNRKQLPDISYNALMHNENFQAKNNPSKEQFKLGPNYFDSNDGEHTFICPMLLAKILKMDFSSVSNGIGIQIYEDGQPVNDFAFFDQKISIDGKEYSVEIQNGKGFVEIDSSQSHEVEIKHGEKVPDYRKETVEKYTPSSDDNKGSSSGSSGNEKGSGSGSGSSSGSGSGSGSSNSTTSSNDGNQGSSSNSNGNANANTHSNSSTVSNNRGQVIANYGTNSSDILSESESQTGEEEQSQGQENAAESGSIDSGESSSPGDSQNEGKVYELDSVSKKANPLQDNSIVIVLAIGFLVGIFVYGYRRKNEFD</sequence>
<feature type="region of interest" description="Disordered" evidence="1">
    <location>
        <begin position="413"/>
        <end position="568"/>
    </location>
</feature>
<dbReference type="InterPro" id="IPR006626">
    <property type="entry name" value="PbH1"/>
</dbReference>
<dbReference type="Proteomes" id="UP000067738">
    <property type="component" value="Chromosome"/>
</dbReference>
<evidence type="ECO:0000256" key="1">
    <source>
        <dbReference type="SAM" id="MobiDB-lite"/>
    </source>
</evidence>
<dbReference type="KEGG" id="mmil:sm9_0780"/>
<accession>A0A0U3CFH9</accession>
<evidence type="ECO:0000313" key="5">
    <source>
        <dbReference type="Proteomes" id="UP000067738"/>
    </source>
</evidence>
<gene>
    <name evidence="4" type="ORF">sm9_0780</name>
</gene>
<dbReference type="SMART" id="SM00710">
    <property type="entry name" value="PbH1"/>
    <property type="match status" value="5"/>
</dbReference>
<evidence type="ECO:0000256" key="2">
    <source>
        <dbReference type="SAM" id="Phobius"/>
    </source>
</evidence>
<dbReference type="InterPro" id="IPR039448">
    <property type="entry name" value="Beta_helix"/>
</dbReference>
<dbReference type="RefSeq" id="WP_058738886.1">
    <property type="nucleotide sequence ID" value="NZ_CP011266.1"/>
</dbReference>
<dbReference type="SUPFAM" id="SSF51126">
    <property type="entry name" value="Pectin lyase-like"/>
    <property type="match status" value="1"/>
</dbReference>
<name>A0A0U3CFH9_9EURY</name>
<dbReference type="GeneID" id="26735753"/>
<dbReference type="PATRIC" id="fig|230361.4.peg.804"/>
<evidence type="ECO:0000313" key="4">
    <source>
        <dbReference type="EMBL" id="ALT68571.1"/>
    </source>
</evidence>
<feature type="compositionally biased region" description="Low complexity" evidence="1">
    <location>
        <begin position="470"/>
        <end position="507"/>
    </location>
</feature>
<feature type="domain" description="Right handed beta helix" evidence="3">
    <location>
        <begin position="126"/>
        <end position="261"/>
    </location>
</feature>
<feature type="transmembrane region" description="Helical" evidence="2">
    <location>
        <begin position="582"/>
        <end position="600"/>
    </location>
</feature>
<organism evidence="4 5">
    <name type="scientific">Methanobrevibacter millerae</name>
    <dbReference type="NCBI Taxonomy" id="230361"/>
    <lineage>
        <taxon>Archaea</taxon>
        <taxon>Methanobacteriati</taxon>
        <taxon>Methanobacteriota</taxon>
        <taxon>Methanomada group</taxon>
        <taxon>Methanobacteria</taxon>
        <taxon>Methanobacteriales</taxon>
        <taxon>Methanobacteriaceae</taxon>
        <taxon>Methanobrevibacter</taxon>
    </lineage>
</organism>
<feature type="compositionally biased region" description="Basic and acidic residues" evidence="1">
    <location>
        <begin position="413"/>
        <end position="432"/>
    </location>
</feature>
<dbReference type="EMBL" id="CP011266">
    <property type="protein sequence ID" value="ALT68571.1"/>
    <property type="molecule type" value="Genomic_DNA"/>
</dbReference>
<feature type="compositionally biased region" description="Low complexity" evidence="1">
    <location>
        <begin position="443"/>
        <end position="452"/>
    </location>
</feature>
<dbReference type="Gene3D" id="2.160.20.10">
    <property type="entry name" value="Single-stranded right-handed beta-helix, Pectin lyase-like"/>
    <property type="match status" value="1"/>
</dbReference>
<proteinExistence type="predicted"/>
<dbReference type="AlphaFoldDB" id="A0A0U3CFH9"/>
<evidence type="ECO:0000259" key="3">
    <source>
        <dbReference type="Pfam" id="PF13229"/>
    </source>
</evidence>
<dbReference type="Pfam" id="PF13229">
    <property type="entry name" value="Beta_helix"/>
    <property type="match status" value="1"/>
</dbReference>
<feature type="compositionally biased region" description="Gly residues" evidence="1">
    <location>
        <begin position="453"/>
        <end position="469"/>
    </location>
</feature>